<accession>L8GHS0</accession>
<dbReference type="EMBL" id="KB008119">
    <property type="protein sequence ID" value="ELR12409.1"/>
    <property type="molecule type" value="Genomic_DNA"/>
</dbReference>
<name>L8GHS0_ACACF</name>
<evidence type="ECO:0000259" key="3">
    <source>
        <dbReference type="Pfam" id="PF25497"/>
    </source>
</evidence>
<dbReference type="AlphaFoldDB" id="L8GHS0"/>
<feature type="compositionally biased region" description="Basic residues" evidence="2">
    <location>
        <begin position="428"/>
        <end position="437"/>
    </location>
</feature>
<keyword evidence="1" id="KW-0677">Repeat</keyword>
<dbReference type="KEGG" id="acan:ACA1_375280"/>
<feature type="compositionally biased region" description="Low complexity" evidence="2">
    <location>
        <begin position="41"/>
        <end position="51"/>
    </location>
</feature>
<gene>
    <name evidence="4" type="ORF">ACA1_375280</name>
</gene>
<evidence type="ECO:0000256" key="2">
    <source>
        <dbReference type="SAM" id="MobiDB-lite"/>
    </source>
</evidence>
<dbReference type="GeneID" id="14912772"/>
<feature type="compositionally biased region" description="Basic and acidic residues" evidence="2">
    <location>
        <begin position="120"/>
        <end position="134"/>
    </location>
</feature>
<dbReference type="InterPro" id="IPR057263">
    <property type="entry name" value="COR-B"/>
</dbReference>
<feature type="region of interest" description="Disordered" evidence="2">
    <location>
        <begin position="419"/>
        <end position="549"/>
    </location>
</feature>
<organism evidence="4 5">
    <name type="scientific">Acanthamoeba castellanii (strain ATCC 30010 / Neff)</name>
    <dbReference type="NCBI Taxonomy" id="1257118"/>
    <lineage>
        <taxon>Eukaryota</taxon>
        <taxon>Amoebozoa</taxon>
        <taxon>Discosea</taxon>
        <taxon>Longamoebia</taxon>
        <taxon>Centramoebida</taxon>
        <taxon>Acanthamoebidae</taxon>
        <taxon>Acanthamoeba</taxon>
    </lineage>
</organism>
<feature type="compositionally biased region" description="Basic and acidic residues" evidence="2">
    <location>
        <begin position="438"/>
        <end position="448"/>
    </location>
</feature>
<feature type="region of interest" description="Disordered" evidence="2">
    <location>
        <begin position="41"/>
        <end position="185"/>
    </location>
</feature>
<evidence type="ECO:0000256" key="1">
    <source>
        <dbReference type="ARBA" id="ARBA00022737"/>
    </source>
</evidence>
<dbReference type="Pfam" id="PF25497">
    <property type="entry name" value="COR-B"/>
    <property type="match status" value="1"/>
</dbReference>
<evidence type="ECO:0000313" key="4">
    <source>
        <dbReference type="EMBL" id="ELR12409.1"/>
    </source>
</evidence>
<dbReference type="OrthoDB" id="1866797at2759"/>
<keyword evidence="5" id="KW-1185">Reference proteome</keyword>
<dbReference type="RefSeq" id="XP_004334422.1">
    <property type="nucleotide sequence ID" value="XM_004334374.1"/>
</dbReference>
<protein>
    <recommendedName>
        <fullName evidence="3">C-terminal of Roc COR-B domain-containing protein</fullName>
    </recommendedName>
</protein>
<dbReference type="VEuPathDB" id="AmoebaDB:ACA1_375280"/>
<reference evidence="4 5" key="1">
    <citation type="journal article" date="2013" name="Genome Biol.">
        <title>Genome of Acanthamoeba castellanii highlights extensive lateral gene transfer and early evolution of tyrosine kinase signaling.</title>
        <authorList>
            <person name="Clarke M."/>
            <person name="Lohan A.J."/>
            <person name="Liu B."/>
            <person name="Lagkouvardos I."/>
            <person name="Roy S."/>
            <person name="Zafar N."/>
            <person name="Bertelli C."/>
            <person name="Schilde C."/>
            <person name="Kianianmomeni A."/>
            <person name="Burglin T.R."/>
            <person name="Frech C."/>
            <person name="Turcotte B."/>
            <person name="Kopec K.O."/>
            <person name="Synnott J.M."/>
            <person name="Choo C."/>
            <person name="Paponov I."/>
            <person name="Finkler A."/>
            <person name="Soon Heng Tan C."/>
            <person name="Hutchins A.P."/>
            <person name="Weinmeier T."/>
            <person name="Rattei T."/>
            <person name="Chu J.S."/>
            <person name="Gimenez G."/>
            <person name="Irimia M."/>
            <person name="Rigden D.J."/>
            <person name="Fitzpatrick D.A."/>
            <person name="Lorenzo-Morales J."/>
            <person name="Bateman A."/>
            <person name="Chiu C.H."/>
            <person name="Tang P."/>
            <person name="Hegemann P."/>
            <person name="Fromm H."/>
            <person name="Raoult D."/>
            <person name="Greub G."/>
            <person name="Miranda-Saavedra D."/>
            <person name="Chen N."/>
            <person name="Nash P."/>
            <person name="Ginger M.L."/>
            <person name="Horn M."/>
            <person name="Schaap P."/>
            <person name="Caler L."/>
            <person name="Loftus B."/>
        </authorList>
    </citation>
    <scope>NUCLEOTIDE SEQUENCE [LARGE SCALE GENOMIC DNA]</scope>
    <source>
        <strain evidence="4 5">Neff</strain>
    </source>
</reference>
<feature type="domain" description="C-terminal of Roc COR-B" evidence="3">
    <location>
        <begin position="647"/>
        <end position="685"/>
    </location>
</feature>
<evidence type="ECO:0000313" key="5">
    <source>
        <dbReference type="Proteomes" id="UP000011083"/>
    </source>
</evidence>
<dbReference type="Proteomes" id="UP000011083">
    <property type="component" value="Unassembled WGS sequence"/>
</dbReference>
<sequence length="695" mass="79538">MDEGRVGGPLIRPLSYYLHYDHNSTEKLLLEADLLFNELQASSSSSDPSSPLTATRLLTKTRDPLPNAAPTKRQRVEQGAEDERYERVEVSELEQASAGQTAEPSRDSDKKKKKTKERKSRVAEKNTKKDEKEKAKGKRARRSADEARQEDEEEEEQPKRRRRIRRTEDKKAGQARPTTSSDGRWKTGKYVCAEHFRDKCATCTERTPVYLKYGITFTVQKGRNFGCLHPLREFPGEPCGVRFTTQHELVEHRLAHEASERPGGLVRQEVLDRRLEVSAAVVQRMMKELDQSESTVLIAALIDRECARLGYEEKCKPSAEVVHQRYRWARYRQLKFDSAVELPTEHMRLRRRLQLEAMETLMREDIPLADLDQGWVVARIAHLWDQVKDQRRGIPYTKSTIVSTIYNWVRRTYSKPVPPIFPPIDRRLSKKRRRKEEKRKEEKMNKKEEEEEVQSQSDDGNNDNDNEDSEDTAVNDDPDNNNVTYDEDTEDEGLATGMEVNEAEEEGEEEEKKKQNESATSNRSRGGDVGGREAAMSTLSPSAGGKVETTVREGLTGRELVLARRRHVHPFILSLLERFELSFPVGAHIHKLGDYAALLRSGGEAGSNAPAPSLEEPLYLIPSLLPEVRPLKLSSLWPLYCREGESIFGRCYRFEFVPKGFMGRLIIRLLAFPLAAQLYWRHGILAHIGRYTGVS</sequence>
<feature type="compositionally biased region" description="Basic and acidic residues" evidence="2">
    <location>
        <begin position="74"/>
        <end position="90"/>
    </location>
</feature>
<proteinExistence type="predicted"/>
<feature type="non-terminal residue" evidence="4">
    <location>
        <position position="695"/>
    </location>
</feature>
<feature type="compositionally biased region" description="Acidic residues" evidence="2">
    <location>
        <begin position="460"/>
        <end position="493"/>
    </location>
</feature>